<evidence type="ECO:0000313" key="1">
    <source>
        <dbReference type="EMBL" id="SVB51953.1"/>
    </source>
</evidence>
<dbReference type="SUPFAM" id="SSF46785">
    <property type="entry name" value="Winged helix' DNA-binding domain"/>
    <property type="match status" value="1"/>
</dbReference>
<reference evidence="1" key="1">
    <citation type="submission" date="2018-05" db="EMBL/GenBank/DDBJ databases">
        <authorList>
            <person name="Lanie J.A."/>
            <person name="Ng W.-L."/>
            <person name="Kazmierczak K.M."/>
            <person name="Andrzejewski T.M."/>
            <person name="Davidsen T.M."/>
            <person name="Wayne K.J."/>
            <person name="Tettelin H."/>
            <person name="Glass J.I."/>
            <person name="Rusch D."/>
            <person name="Podicherti R."/>
            <person name="Tsui H.-C.T."/>
            <person name="Winkler M.E."/>
        </authorList>
    </citation>
    <scope>NUCLEOTIDE SEQUENCE</scope>
</reference>
<dbReference type="InterPro" id="IPR036388">
    <property type="entry name" value="WH-like_DNA-bd_sf"/>
</dbReference>
<gene>
    <name evidence="1" type="ORF">METZ01_LOCUS204807</name>
</gene>
<accession>A0A382EPQ5</accession>
<dbReference type="EMBL" id="UINC01045322">
    <property type="protein sequence ID" value="SVB51953.1"/>
    <property type="molecule type" value="Genomic_DNA"/>
</dbReference>
<name>A0A382EPQ5_9ZZZZ</name>
<dbReference type="Gene3D" id="1.10.10.10">
    <property type="entry name" value="Winged helix-like DNA-binding domain superfamily/Winged helix DNA-binding domain"/>
    <property type="match status" value="1"/>
</dbReference>
<protein>
    <recommendedName>
        <fullName evidence="2">HTH arsR-type domain-containing protein</fullName>
    </recommendedName>
</protein>
<dbReference type="InterPro" id="IPR036390">
    <property type="entry name" value="WH_DNA-bd_sf"/>
</dbReference>
<evidence type="ECO:0008006" key="2">
    <source>
        <dbReference type="Google" id="ProtNLM"/>
    </source>
</evidence>
<organism evidence="1">
    <name type="scientific">marine metagenome</name>
    <dbReference type="NCBI Taxonomy" id="408172"/>
    <lineage>
        <taxon>unclassified sequences</taxon>
        <taxon>metagenomes</taxon>
        <taxon>ecological metagenomes</taxon>
    </lineage>
</organism>
<proteinExistence type="predicted"/>
<sequence length="181" mass="20695">MLDTLITSKTRVKLLMKFFLNPGTRAYLRELASEFGESTNSVRVELNRLSKAEIISSENVGRTIEYRANTEHSLFNELQSLVRKYAGVDKLVETLIMKLGDVKTAYLVGDYARGIDSGLIDIILIGKINKMELDRIAERRGKDISRKIRPMIVTVKELRSLWEQLNMDHALLIWGNPITKE</sequence>
<dbReference type="AlphaFoldDB" id="A0A382EPQ5"/>